<dbReference type="OrthoDB" id="4808467at2759"/>
<dbReference type="Proteomes" id="UP000034164">
    <property type="component" value="Unassembled WGS sequence"/>
</dbReference>
<dbReference type="VEuPathDB" id="FungiDB:EMCG_02657"/>
<evidence type="ECO:0000256" key="1">
    <source>
        <dbReference type="SAM" id="SignalP"/>
    </source>
</evidence>
<protein>
    <submittedName>
        <fullName evidence="2">Uncharacterized protein</fullName>
    </submittedName>
</protein>
<proteinExistence type="predicted"/>
<feature type="signal peptide" evidence="1">
    <location>
        <begin position="1"/>
        <end position="18"/>
    </location>
</feature>
<evidence type="ECO:0000313" key="3">
    <source>
        <dbReference type="Proteomes" id="UP000034164"/>
    </source>
</evidence>
<organism evidence="2 3">
    <name type="scientific">[Emmonsia] crescens</name>
    <dbReference type="NCBI Taxonomy" id="73230"/>
    <lineage>
        <taxon>Eukaryota</taxon>
        <taxon>Fungi</taxon>
        <taxon>Dikarya</taxon>
        <taxon>Ascomycota</taxon>
        <taxon>Pezizomycotina</taxon>
        <taxon>Eurotiomycetes</taxon>
        <taxon>Eurotiomycetidae</taxon>
        <taxon>Onygenales</taxon>
        <taxon>Ajellomycetaceae</taxon>
        <taxon>Emergomyces</taxon>
    </lineage>
</organism>
<keyword evidence="1" id="KW-0732">Signal</keyword>
<name>A0A0G2HXE5_9EURO</name>
<reference evidence="3" key="1">
    <citation type="journal article" date="2015" name="PLoS Genet.">
        <title>The dynamic genome and transcriptome of the human fungal pathogen Blastomyces and close relative Emmonsia.</title>
        <authorList>
            <person name="Munoz J.F."/>
            <person name="Gauthier G.M."/>
            <person name="Desjardins C.A."/>
            <person name="Gallo J.E."/>
            <person name="Holder J."/>
            <person name="Sullivan T.D."/>
            <person name="Marty A.J."/>
            <person name="Carmen J.C."/>
            <person name="Chen Z."/>
            <person name="Ding L."/>
            <person name="Gujja S."/>
            <person name="Magrini V."/>
            <person name="Misas E."/>
            <person name="Mitreva M."/>
            <person name="Priest M."/>
            <person name="Saif S."/>
            <person name="Whiston E.A."/>
            <person name="Young S."/>
            <person name="Zeng Q."/>
            <person name="Goldman W.E."/>
            <person name="Mardis E.R."/>
            <person name="Taylor J.W."/>
            <person name="McEwen J.G."/>
            <person name="Clay O.K."/>
            <person name="Klein B.S."/>
            <person name="Cuomo C.A."/>
        </authorList>
    </citation>
    <scope>NUCLEOTIDE SEQUENCE [LARGE SCALE GENOMIC DNA]</scope>
    <source>
        <strain evidence="3">UAMH 3008</strain>
    </source>
</reference>
<sequence length="139" mass="14781">MKLSFVGIVALLATATAATPIAEPAANVAAADWNCYGINGGGGLANLKKVHAGFNKVFGDARLKMARGQCYMAKCHGYYFGVCNAATVTKTETSGHRNVAKNANPESGNVCTIIPGDKDLAYYYGSYIMRGRITDIRYC</sequence>
<accession>A0A0G2HXE5</accession>
<dbReference type="EMBL" id="LCZI01001016">
    <property type="protein sequence ID" value="KKZ62947.1"/>
    <property type="molecule type" value="Genomic_DNA"/>
</dbReference>
<dbReference type="AlphaFoldDB" id="A0A0G2HXE5"/>
<evidence type="ECO:0000313" key="2">
    <source>
        <dbReference type="EMBL" id="KKZ62947.1"/>
    </source>
</evidence>
<gene>
    <name evidence="2" type="ORF">EMCG_02657</name>
</gene>
<comment type="caution">
    <text evidence="2">The sequence shown here is derived from an EMBL/GenBank/DDBJ whole genome shotgun (WGS) entry which is preliminary data.</text>
</comment>
<feature type="chain" id="PRO_5002545357" evidence="1">
    <location>
        <begin position="19"/>
        <end position="139"/>
    </location>
</feature>